<comment type="caution">
    <text evidence="7">The sequence shown here is derived from an EMBL/GenBank/DDBJ whole genome shotgun (WGS) entry which is preliminary data.</text>
</comment>
<evidence type="ECO:0000256" key="4">
    <source>
        <dbReference type="ARBA" id="ARBA00022741"/>
    </source>
</evidence>
<keyword evidence="5" id="KW-0560">Oxidoreductase</keyword>
<dbReference type="Pfam" id="PF03060">
    <property type="entry name" value="NMO"/>
    <property type="match status" value="1"/>
</dbReference>
<evidence type="ECO:0000256" key="1">
    <source>
        <dbReference type="ARBA" id="ARBA00001917"/>
    </source>
</evidence>
<keyword evidence="6" id="KW-0503">Monooxygenase</keyword>
<dbReference type="PANTHER" id="PTHR42747">
    <property type="entry name" value="NITRONATE MONOOXYGENASE-RELATED"/>
    <property type="match status" value="1"/>
</dbReference>
<evidence type="ECO:0008006" key="9">
    <source>
        <dbReference type="Google" id="ProtNLM"/>
    </source>
</evidence>
<evidence type="ECO:0000256" key="6">
    <source>
        <dbReference type="ARBA" id="ARBA00023033"/>
    </source>
</evidence>
<comment type="cofactor">
    <cofactor evidence="1">
        <name>FMN</name>
        <dbReference type="ChEBI" id="CHEBI:58210"/>
    </cofactor>
</comment>
<accession>A0A8T1VEI6</accession>
<dbReference type="PANTHER" id="PTHR42747:SF3">
    <property type="entry name" value="NITRONATE MONOOXYGENASE-RELATED"/>
    <property type="match status" value="1"/>
</dbReference>
<keyword evidence="8" id="KW-1185">Reference proteome</keyword>
<dbReference type="InterPro" id="IPR004136">
    <property type="entry name" value="NMO"/>
</dbReference>
<evidence type="ECO:0000256" key="2">
    <source>
        <dbReference type="ARBA" id="ARBA00022630"/>
    </source>
</evidence>
<keyword evidence="2" id="KW-0285">Flavoprotein</keyword>
<dbReference type="OrthoDB" id="10265891at2759"/>
<dbReference type="GO" id="GO:0018580">
    <property type="term" value="F:nitronate monooxygenase activity"/>
    <property type="evidence" value="ECO:0007669"/>
    <property type="project" value="InterPro"/>
</dbReference>
<evidence type="ECO:0000313" key="7">
    <source>
        <dbReference type="EMBL" id="KAG7379491.1"/>
    </source>
</evidence>
<evidence type="ECO:0000256" key="5">
    <source>
        <dbReference type="ARBA" id="ARBA00023002"/>
    </source>
</evidence>
<gene>
    <name evidence="7" type="ORF">PHYBOEH_011927</name>
</gene>
<organism evidence="7 8">
    <name type="scientific">Phytophthora boehmeriae</name>
    <dbReference type="NCBI Taxonomy" id="109152"/>
    <lineage>
        <taxon>Eukaryota</taxon>
        <taxon>Sar</taxon>
        <taxon>Stramenopiles</taxon>
        <taxon>Oomycota</taxon>
        <taxon>Peronosporomycetes</taxon>
        <taxon>Peronosporales</taxon>
        <taxon>Peronosporaceae</taxon>
        <taxon>Phytophthora</taxon>
    </lineage>
</organism>
<dbReference type="CDD" id="cd04730">
    <property type="entry name" value="NPD_like"/>
    <property type="match status" value="1"/>
</dbReference>
<evidence type="ECO:0000256" key="3">
    <source>
        <dbReference type="ARBA" id="ARBA00022643"/>
    </source>
</evidence>
<dbReference type="FunFam" id="3.20.20.70:FF:000154">
    <property type="entry name" value="Probable nitronate monooxygenase"/>
    <property type="match status" value="1"/>
</dbReference>
<dbReference type="EMBL" id="JAGDFL010000943">
    <property type="protein sequence ID" value="KAG7379491.1"/>
    <property type="molecule type" value="Genomic_DNA"/>
</dbReference>
<evidence type="ECO:0000313" key="8">
    <source>
        <dbReference type="Proteomes" id="UP000693981"/>
    </source>
</evidence>
<keyword evidence="3" id="KW-0288">FMN</keyword>
<keyword evidence="4" id="KW-0547">Nucleotide-binding</keyword>
<dbReference type="AlphaFoldDB" id="A0A8T1VEI6"/>
<dbReference type="Proteomes" id="UP000693981">
    <property type="component" value="Unassembled WGS sequence"/>
</dbReference>
<reference evidence="7" key="1">
    <citation type="submission" date="2021-02" db="EMBL/GenBank/DDBJ databases">
        <authorList>
            <person name="Palmer J.M."/>
        </authorList>
    </citation>
    <scope>NUCLEOTIDE SEQUENCE</scope>
    <source>
        <strain evidence="7">SCRP23</strain>
    </source>
</reference>
<dbReference type="GO" id="GO:0000166">
    <property type="term" value="F:nucleotide binding"/>
    <property type="evidence" value="ECO:0007669"/>
    <property type="project" value="UniProtKB-KW"/>
</dbReference>
<sequence>MAWRDVRIIKRLGLRVPLLQAPMAGAQASDLAIAVARGGGLGAIPCALLSPDAVRQHVEQFRAATKDLSAPINLNFFCHTMPADNPVADKQWQDILAPYYREYGVDLAKLTAKGALRMPFDAVSLDLVRELKPEVVSFHFGLPSPQMLQGVKDTGAFVISTATTVREAQWLEERGCDAVIAQGLEAGGHRGVFLPREGESSHRSDQYRNSSMNFPRQISTMALVPQIVDAVKLPVIAAGGIGDARGVLAASALGAAAVQMGTVFLLANETKTSQLHREMLKRAATATGEEAVETAITNVFSGRPARGFVTKLMRDLGPMCAAAPEFPMAGAALGALKTTAEEKGDTAFSSMWSGMSPGFAREASAETIVRSMAEELDVLTRQGDRSAL</sequence>
<proteinExistence type="predicted"/>
<protein>
    <recommendedName>
        <fullName evidence="9">Nitronate monooxygenase domain-containing protein</fullName>
    </recommendedName>
</protein>
<name>A0A8T1VEI6_9STRA</name>